<reference evidence="2 3" key="1">
    <citation type="journal article" date="2018" name="Sci. Rep.">
        <title>Comparative analysis of the Pocillopora damicornis genome highlights role of immune system in coral evolution.</title>
        <authorList>
            <person name="Cunning R."/>
            <person name="Bay R.A."/>
            <person name="Gillette P."/>
            <person name="Baker A.C."/>
            <person name="Traylor-Knowles N."/>
        </authorList>
    </citation>
    <scope>NUCLEOTIDE SEQUENCE [LARGE SCALE GENOMIC DNA]</scope>
    <source>
        <strain evidence="2">RSMAS</strain>
        <tissue evidence="2">Whole animal</tissue>
    </source>
</reference>
<proteinExistence type="predicted"/>
<evidence type="ECO:0000256" key="1">
    <source>
        <dbReference type="SAM" id="MobiDB-lite"/>
    </source>
</evidence>
<sequence length="76" mass="8843">MSSSTEVSEDFYDSDNSDDEDIAKKGPQRKLKPTEEYFIIMCRLRRGFSEHYLANLYAVESISQQTLKLSSVKDNW</sequence>
<gene>
    <name evidence="2" type="ORF">pdam_00021126</name>
</gene>
<dbReference type="Proteomes" id="UP000275408">
    <property type="component" value="Unassembled WGS sequence"/>
</dbReference>
<comment type="caution">
    <text evidence="2">The sequence shown here is derived from an EMBL/GenBank/DDBJ whole genome shotgun (WGS) entry which is preliminary data.</text>
</comment>
<accession>A0A3M6V418</accession>
<feature type="region of interest" description="Disordered" evidence="1">
    <location>
        <begin position="1"/>
        <end position="29"/>
    </location>
</feature>
<protein>
    <submittedName>
        <fullName evidence="2">Uncharacterized protein</fullName>
    </submittedName>
</protein>
<evidence type="ECO:0000313" key="3">
    <source>
        <dbReference type="Proteomes" id="UP000275408"/>
    </source>
</evidence>
<name>A0A3M6V418_POCDA</name>
<evidence type="ECO:0000313" key="2">
    <source>
        <dbReference type="EMBL" id="RMX60665.1"/>
    </source>
</evidence>
<dbReference type="AlphaFoldDB" id="A0A3M6V418"/>
<organism evidence="2 3">
    <name type="scientific">Pocillopora damicornis</name>
    <name type="common">Cauliflower coral</name>
    <name type="synonym">Millepora damicornis</name>
    <dbReference type="NCBI Taxonomy" id="46731"/>
    <lineage>
        <taxon>Eukaryota</taxon>
        <taxon>Metazoa</taxon>
        <taxon>Cnidaria</taxon>
        <taxon>Anthozoa</taxon>
        <taxon>Hexacorallia</taxon>
        <taxon>Scleractinia</taxon>
        <taxon>Astrocoeniina</taxon>
        <taxon>Pocilloporidae</taxon>
        <taxon>Pocillopora</taxon>
    </lineage>
</organism>
<keyword evidence="3" id="KW-1185">Reference proteome</keyword>
<dbReference type="EMBL" id="RCHS01000131">
    <property type="protein sequence ID" value="RMX60665.1"/>
    <property type="molecule type" value="Genomic_DNA"/>
</dbReference>
<feature type="compositionally biased region" description="Acidic residues" evidence="1">
    <location>
        <begin position="7"/>
        <end position="21"/>
    </location>
</feature>